<evidence type="ECO:0000256" key="2">
    <source>
        <dbReference type="SAM" id="Phobius"/>
    </source>
</evidence>
<evidence type="ECO:0000313" key="5">
    <source>
        <dbReference type="Proteomes" id="UP000004633"/>
    </source>
</evidence>
<dbReference type="NCBIfam" id="TIGR00350">
    <property type="entry name" value="lytR_cpsA_psr"/>
    <property type="match status" value="1"/>
</dbReference>
<evidence type="ECO:0000259" key="3">
    <source>
        <dbReference type="Pfam" id="PF03816"/>
    </source>
</evidence>
<feature type="domain" description="Cell envelope-related transcriptional attenuator" evidence="3">
    <location>
        <begin position="129"/>
        <end position="276"/>
    </location>
</feature>
<dbReference type="PANTHER" id="PTHR33392:SF6">
    <property type="entry name" value="POLYISOPRENYL-TEICHOIC ACID--PEPTIDOGLYCAN TEICHOIC ACID TRANSFERASE TAGU"/>
    <property type="match status" value="1"/>
</dbReference>
<comment type="similarity">
    <text evidence="1">Belongs to the LytR/CpsA/Psr (LCP) family.</text>
</comment>
<dbReference type="HOGENOM" id="CLU_016455_5_3_9"/>
<proteinExistence type="inferred from homology"/>
<evidence type="ECO:0000256" key="1">
    <source>
        <dbReference type="ARBA" id="ARBA00006068"/>
    </source>
</evidence>
<dbReference type="Proteomes" id="UP000004633">
    <property type="component" value="Unassembled WGS sequence"/>
</dbReference>
<dbReference type="PANTHER" id="PTHR33392">
    <property type="entry name" value="POLYISOPRENYL-TEICHOIC ACID--PEPTIDOGLYCAN TEICHOIC ACID TRANSFERASE TAGU"/>
    <property type="match status" value="1"/>
</dbReference>
<organism evidence="4 5">
    <name type="scientific">Selenomonas artemidis F0399</name>
    <dbReference type="NCBI Taxonomy" id="749551"/>
    <lineage>
        <taxon>Bacteria</taxon>
        <taxon>Bacillati</taxon>
        <taxon>Bacillota</taxon>
        <taxon>Negativicutes</taxon>
        <taxon>Selenomonadales</taxon>
        <taxon>Selenomonadaceae</taxon>
        <taxon>Selenomonas</taxon>
    </lineage>
</organism>
<comment type="caution">
    <text evidence="4">The sequence shown here is derived from an EMBL/GenBank/DDBJ whole genome shotgun (WGS) entry which is preliminary data.</text>
</comment>
<dbReference type="Gene3D" id="3.40.630.190">
    <property type="entry name" value="LCP protein"/>
    <property type="match status" value="1"/>
</dbReference>
<dbReference type="AlphaFoldDB" id="E7N033"/>
<dbReference type="EMBL" id="AECV01000001">
    <property type="protein sequence ID" value="EFW30697.1"/>
    <property type="molecule type" value="Genomic_DNA"/>
</dbReference>
<keyword evidence="2" id="KW-0472">Membrane</keyword>
<name>E7N033_9FIRM</name>
<dbReference type="InterPro" id="IPR050922">
    <property type="entry name" value="LytR/CpsA/Psr_CW_biosynth"/>
</dbReference>
<dbReference type="InterPro" id="IPR004474">
    <property type="entry name" value="LytR_CpsA_psr"/>
</dbReference>
<keyword evidence="5" id="KW-1185">Reference proteome</keyword>
<evidence type="ECO:0000313" key="4">
    <source>
        <dbReference type="EMBL" id="EFW30697.1"/>
    </source>
</evidence>
<gene>
    <name evidence="4" type="ORF">HMPREF9555_00326</name>
</gene>
<feature type="transmembrane region" description="Helical" evidence="2">
    <location>
        <begin position="47"/>
        <end position="73"/>
    </location>
</feature>
<keyword evidence="2" id="KW-0812">Transmembrane</keyword>
<accession>E7N033</accession>
<reference evidence="4 5" key="1">
    <citation type="submission" date="2010-08" db="EMBL/GenBank/DDBJ databases">
        <authorList>
            <person name="Weinstock G."/>
            <person name="Sodergren E."/>
            <person name="Clifton S."/>
            <person name="Fulton L."/>
            <person name="Fulton B."/>
            <person name="Courtney L."/>
            <person name="Fronick C."/>
            <person name="Harrison M."/>
            <person name="Strong C."/>
            <person name="Farmer C."/>
            <person name="Delahaunty K."/>
            <person name="Markovic C."/>
            <person name="Hall O."/>
            <person name="Minx P."/>
            <person name="Tomlinson C."/>
            <person name="Mitreva M."/>
            <person name="Hou S."/>
            <person name="Chen J."/>
            <person name="Wollam A."/>
            <person name="Pepin K.H."/>
            <person name="Johnson M."/>
            <person name="Bhonagiri V."/>
            <person name="Zhang X."/>
            <person name="Suruliraj S."/>
            <person name="Warren W."/>
            <person name="Chinwalla A."/>
            <person name="Mardis E.R."/>
            <person name="Wilson R.K."/>
        </authorList>
    </citation>
    <scope>NUCLEOTIDE SEQUENCE [LARGE SCALE GENOMIC DNA]</scope>
    <source>
        <strain evidence="4 5">F0399</strain>
    </source>
</reference>
<sequence>MLDGRGEEEEAMQGYDAEELAAQLASENSRENIEKRRRQRRRRRRIAFLRGFFRLIFTMTLLIGVTVAGYYLISWGVQAYRDVRDMYEAYLVRQEENRGAVDVRFDGYTNVLVLGLDDAVNADYVPEKRADAILLVSMENATGKVRMLNIPRDTWVTMAQDRGETRLSNVYAVGGAPLMVRTINQMFDISIHQYVVIDLDTFARIVDALGGVDVYIAHDMDYDDPESGLSIHMRTGYQNLDGRAAENYLRYRSDELGDVGRTQRQQRFIKAFYAKLLRMDTLPKVPEIADILKRDVTTSAELFDSIHIGNVIRKLSTDPPRTIMLPGAVSRDDDTVWIMDRAATDEVIQELFPPEETAGTQQ</sequence>
<keyword evidence="2" id="KW-1133">Transmembrane helix</keyword>
<protein>
    <submittedName>
        <fullName evidence="4">Cell envelope-like function transcriptional attenuator common domain protein</fullName>
    </submittedName>
</protein>
<dbReference type="STRING" id="749551.HMPREF9555_00326"/>
<dbReference type="Pfam" id="PF03816">
    <property type="entry name" value="LytR_cpsA_psr"/>
    <property type="match status" value="1"/>
</dbReference>